<feature type="compositionally biased region" description="Low complexity" evidence="8">
    <location>
        <begin position="464"/>
        <end position="476"/>
    </location>
</feature>
<feature type="compositionally biased region" description="Polar residues" evidence="8">
    <location>
        <begin position="483"/>
        <end position="493"/>
    </location>
</feature>
<evidence type="ECO:0000256" key="6">
    <source>
        <dbReference type="ARBA" id="ARBA00023180"/>
    </source>
</evidence>
<feature type="compositionally biased region" description="Low complexity" evidence="8">
    <location>
        <begin position="199"/>
        <end position="210"/>
    </location>
</feature>
<dbReference type="PROSITE" id="PS00024">
    <property type="entry name" value="HEMOPEXIN"/>
    <property type="match status" value="1"/>
</dbReference>
<comment type="subcellular location">
    <subcellularLocation>
        <location evidence="1">Secreted</location>
    </subcellularLocation>
</comment>
<evidence type="ECO:0000313" key="12">
    <source>
        <dbReference type="Proteomes" id="UP000314982"/>
    </source>
</evidence>
<keyword evidence="4" id="KW-0677">Repeat</keyword>
<keyword evidence="3 9" id="KW-0732">Signal</keyword>
<dbReference type="PROSITE" id="PS50958">
    <property type="entry name" value="SMB_2"/>
    <property type="match status" value="2"/>
</dbReference>
<feature type="compositionally biased region" description="Polar residues" evidence="8">
    <location>
        <begin position="415"/>
        <end position="443"/>
    </location>
</feature>
<dbReference type="SUPFAM" id="SSF50923">
    <property type="entry name" value="Hemopexin-like domain"/>
    <property type="match status" value="1"/>
</dbReference>
<dbReference type="InterPro" id="IPR036024">
    <property type="entry name" value="Somatomedin_B-like_dom_sf"/>
</dbReference>
<feature type="compositionally biased region" description="Polar residues" evidence="8">
    <location>
        <begin position="372"/>
        <end position="406"/>
    </location>
</feature>
<dbReference type="SMART" id="SM00201">
    <property type="entry name" value="SO"/>
    <property type="match status" value="2"/>
</dbReference>
<keyword evidence="12" id="KW-1185">Reference proteome</keyword>
<evidence type="ECO:0000256" key="1">
    <source>
        <dbReference type="ARBA" id="ARBA00004613"/>
    </source>
</evidence>
<dbReference type="Gene3D" id="4.10.410.20">
    <property type="match status" value="2"/>
</dbReference>
<feature type="compositionally biased region" description="Polar residues" evidence="8">
    <location>
        <begin position="558"/>
        <end position="573"/>
    </location>
</feature>
<reference evidence="11" key="3">
    <citation type="submission" date="2025-09" db="UniProtKB">
        <authorList>
            <consortium name="Ensembl"/>
        </authorList>
    </citation>
    <scope>IDENTIFICATION</scope>
</reference>
<dbReference type="InterPro" id="IPR036375">
    <property type="entry name" value="Hemopexin-like_dom_sf"/>
</dbReference>
<accession>A0A4W5NNU6</accession>
<protein>
    <recommendedName>
        <fullName evidence="10">SMB domain-containing protein</fullName>
    </recommendedName>
</protein>
<keyword evidence="2" id="KW-0964">Secreted</keyword>
<evidence type="ECO:0000313" key="11">
    <source>
        <dbReference type="Ensembl" id="ENSHHUP00000050965.1"/>
    </source>
</evidence>
<feature type="chain" id="PRO_5021253050" description="SMB domain-containing protein" evidence="9">
    <location>
        <begin position="21"/>
        <end position="825"/>
    </location>
</feature>
<feature type="compositionally biased region" description="Polar residues" evidence="8">
    <location>
        <begin position="451"/>
        <end position="462"/>
    </location>
</feature>
<dbReference type="GeneTree" id="ENSGT00530000063751"/>
<keyword evidence="5" id="KW-1015">Disulfide bond</keyword>
<feature type="compositionally biased region" description="Acidic residues" evidence="8">
    <location>
        <begin position="508"/>
        <end position="517"/>
    </location>
</feature>
<feature type="region of interest" description="Disordered" evidence="8">
    <location>
        <begin position="101"/>
        <end position="586"/>
    </location>
</feature>
<dbReference type="InterPro" id="IPR018487">
    <property type="entry name" value="Hemopexin-like_repeat"/>
</dbReference>
<name>A0A4W5NNU6_9TELE</name>
<evidence type="ECO:0000256" key="4">
    <source>
        <dbReference type="ARBA" id="ARBA00022737"/>
    </source>
</evidence>
<feature type="repeat" description="Hemopexin" evidence="7">
    <location>
        <begin position="635"/>
        <end position="682"/>
    </location>
</feature>
<dbReference type="Gene3D" id="2.110.10.10">
    <property type="entry name" value="Hemopexin-like domain"/>
    <property type="match status" value="1"/>
</dbReference>
<dbReference type="PROSITE" id="PS00524">
    <property type="entry name" value="SMB_1"/>
    <property type="match status" value="1"/>
</dbReference>
<feature type="compositionally biased region" description="Low complexity" evidence="8">
    <location>
        <begin position="267"/>
        <end position="276"/>
    </location>
</feature>
<evidence type="ECO:0000256" key="7">
    <source>
        <dbReference type="PROSITE-ProRule" id="PRU01011"/>
    </source>
</evidence>
<reference evidence="12" key="1">
    <citation type="submission" date="2018-06" db="EMBL/GenBank/DDBJ databases">
        <title>Genome assembly of Danube salmon.</title>
        <authorList>
            <person name="Macqueen D.J."/>
            <person name="Gundappa M.K."/>
        </authorList>
    </citation>
    <scope>NUCLEOTIDE SEQUENCE [LARGE SCALE GENOMIC DNA]</scope>
</reference>
<organism evidence="11 12">
    <name type="scientific">Hucho hucho</name>
    <name type="common">huchen</name>
    <dbReference type="NCBI Taxonomy" id="62062"/>
    <lineage>
        <taxon>Eukaryota</taxon>
        <taxon>Metazoa</taxon>
        <taxon>Chordata</taxon>
        <taxon>Craniata</taxon>
        <taxon>Vertebrata</taxon>
        <taxon>Euteleostomi</taxon>
        <taxon>Actinopterygii</taxon>
        <taxon>Neopterygii</taxon>
        <taxon>Teleostei</taxon>
        <taxon>Protacanthopterygii</taxon>
        <taxon>Salmoniformes</taxon>
        <taxon>Salmonidae</taxon>
        <taxon>Salmoninae</taxon>
        <taxon>Hucho</taxon>
    </lineage>
</organism>
<keyword evidence="6" id="KW-0325">Glycoprotein</keyword>
<dbReference type="STRING" id="62062.ENSHHUP00000050965"/>
<dbReference type="AlphaFoldDB" id="A0A4W5NNU6"/>
<feature type="domain" description="SMB" evidence="10">
    <location>
        <begin position="20"/>
        <end position="59"/>
    </location>
</feature>
<dbReference type="PRINTS" id="PR01217">
    <property type="entry name" value="PRICHEXTENSN"/>
</dbReference>
<evidence type="ECO:0000256" key="5">
    <source>
        <dbReference type="ARBA" id="ARBA00023157"/>
    </source>
</evidence>
<evidence type="ECO:0000256" key="3">
    <source>
        <dbReference type="ARBA" id="ARBA00022729"/>
    </source>
</evidence>
<proteinExistence type="predicted"/>
<dbReference type="PROSITE" id="PS51642">
    <property type="entry name" value="HEMOPEXIN_2"/>
    <property type="match status" value="1"/>
</dbReference>
<reference evidence="11" key="2">
    <citation type="submission" date="2025-08" db="UniProtKB">
        <authorList>
            <consortium name="Ensembl"/>
        </authorList>
    </citation>
    <scope>IDENTIFICATION</scope>
</reference>
<sequence>MTPSVFFALLLACALPFNSAQSSCNGRCGGEYNRGYICQCDYDCLTHNECCIDYESQCTTSDSCKGRCGESFKRGRLCDCDPDCARYKKCCPDIDSQCGIEEPEPEPPQIQPTEEPEMTPNPQEELSEDLSDDQPMPLFTPEPELQDEQEDDVKGETWPDLPVPSPDTGSEDPHPEDPLAGLVDPEATANPDDPEETESSSGSELSPTEPASSDPLDPTLDTNPQPTDTEDDPEKEAILKGDYTPFPEELDIEATPGSEGTPPAANPNPSTAKPANEIPAEATDSSDPEGQPDSSSSPSATDPTPPGSTSEPSPASPAAPQPSGQASPSSEPQPGPIPAEDTPELLPEGQSELDHEGQEAESKNIVPDVSEPTPSNLKNAATIPASTPASDPASTPVSTGPTQGTPSAPEDPETTPASPDRTPSTKSDQTPSAPEGATPSSEQDSSKEDAPTTTPSNPQDPNVASEAPASESGPESKPGRGDTPNNFNDNRVPQTGDLATRLTIDPAGQEEGDEVAPEETTSNFMKLTPVPTTKPTQNKLTEKTKPSVPTEKPKPKSTRPNTLTDINQALGTDNSRDYQADEHNDTNICSGRPVGAVTTLRNGTVVVFRGHYFWVMDSNRMPGPAHRITDVWGVPSPIDTVFTRCNCQGKTYFFKGANYWRFENSMMDMGYPKLIRVGFNGLQGQITAALSVPEYRKRKESVYFFKTGGLVQKYSYQSGTSPTCNRKAHYSVNTVHNRVARQAVSLLGQEINIRLTWRGFPSTVTSAVSIPTHRKPEGYNYYLLSRSKYYNVNMRDERPFIATPPVSAAPQKNSAKDFLNCPKEV</sequence>
<dbReference type="InterPro" id="IPR051298">
    <property type="entry name" value="Heme_transport/Cell_adhesion"/>
</dbReference>
<feature type="compositionally biased region" description="Polar residues" evidence="8">
    <location>
        <begin position="519"/>
        <end position="539"/>
    </location>
</feature>
<evidence type="ECO:0000256" key="8">
    <source>
        <dbReference type="SAM" id="MobiDB-lite"/>
    </source>
</evidence>
<evidence type="ECO:0000259" key="10">
    <source>
        <dbReference type="PROSITE" id="PS50958"/>
    </source>
</evidence>
<dbReference type="Proteomes" id="UP000314982">
    <property type="component" value="Unassembled WGS sequence"/>
</dbReference>
<dbReference type="SMART" id="SM00120">
    <property type="entry name" value="HX"/>
    <property type="match status" value="2"/>
</dbReference>
<feature type="compositionally biased region" description="Basic and acidic residues" evidence="8">
    <location>
        <begin position="574"/>
        <end position="585"/>
    </location>
</feature>
<evidence type="ECO:0000256" key="9">
    <source>
        <dbReference type="SAM" id="SignalP"/>
    </source>
</evidence>
<dbReference type="Pfam" id="PF01033">
    <property type="entry name" value="Somatomedin_B"/>
    <property type="match status" value="2"/>
</dbReference>
<dbReference type="PANTHER" id="PTHR22917">
    <property type="entry name" value="HEMOPEXIN DOMAIN-CONTAINING PROTEIN"/>
    <property type="match status" value="1"/>
</dbReference>
<dbReference type="Pfam" id="PF00045">
    <property type="entry name" value="Hemopexin"/>
    <property type="match status" value="2"/>
</dbReference>
<feature type="domain" description="SMB" evidence="10">
    <location>
        <begin position="60"/>
        <end position="104"/>
    </location>
</feature>
<dbReference type="GO" id="GO:0005615">
    <property type="term" value="C:extracellular space"/>
    <property type="evidence" value="ECO:0007669"/>
    <property type="project" value="TreeGrafter"/>
</dbReference>
<feature type="signal peptide" evidence="9">
    <location>
        <begin position="1"/>
        <end position="20"/>
    </location>
</feature>
<dbReference type="SUPFAM" id="SSF90188">
    <property type="entry name" value="Somatomedin B domain"/>
    <property type="match status" value="2"/>
</dbReference>
<feature type="compositionally biased region" description="Basic and acidic residues" evidence="8">
    <location>
        <begin position="352"/>
        <end position="362"/>
    </location>
</feature>
<dbReference type="Ensembl" id="ENSHHUT00000052773.1">
    <property type="protein sequence ID" value="ENSHHUP00000050965.1"/>
    <property type="gene ID" value="ENSHHUG00000030718.1"/>
</dbReference>
<dbReference type="PANTHER" id="PTHR22917:SF1">
    <property type="entry name" value="PROTEOGLYCAN 4"/>
    <property type="match status" value="1"/>
</dbReference>
<dbReference type="InterPro" id="IPR018486">
    <property type="entry name" value="Hemopexin_CS"/>
</dbReference>
<feature type="compositionally biased region" description="Low complexity" evidence="8">
    <location>
        <begin position="321"/>
        <end position="330"/>
    </location>
</feature>
<feature type="compositionally biased region" description="Low complexity" evidence="8">
    <location>
        <begin position="288"/>
        <end position="313"/>
    </location>
</feature>
<evidence type="ECO:0000256" key="2">
    <source>
        <dbReference type="ARBA" id="ARBA00022525"/>
    </source>
</evidence>
<dbReference type="InterPro" id="IPR001212">
    <property type="entry name" value="Somatomedin_B_dom"/>
</dbReference>
<dbReference type="InterPro" id="IPR000585">
    <property type="entry name" value="Hemopexin-like_dom"/>
</dbReference>
<dbReference type="CDD" id="cd00094">
    <property type="entry name" value="HX"/>
    <property type="match status" value="1"/>
</dbReference>